<dbReference type="NCBIfam" id="TIGR00517">
    <property type="entry name" value="acyl_carrier"/>
    <property type="match status" value="1"/>
</dbReference>
<feature type="region of interest" description="Disordered" evidence="12">
    <location>
        <begin position="282"/>
        <end position="306"/>
    </location>
</feature>
<dbReference type="SUPFAM" id="SSF47336">
    <property type="entry name" value="ACP-like"/>
    <property type="match status" value="1"/>
</dbReference>
<reference evidence="14 15" key="1">
    <citation type="journal article" date="2018" name="Plant J.">
        <title>Genome sequences of Chlorella sorokiniana UTEX 1602 and Micractinium conductrix SAG 241.80: implications to maltose excretion by a green alga.</title>
        <authorList>
            <person name="Arriola M.B."/>
            <person name="Velmurugan N."/>
            <person name="Zhang Y."/>
            <person name="Plunkett M.H."/>
            <person name="Hondzo H."/>
            <person name="Barney B.M."/>
        </authorList>
    </citation>
    <scope>NUCLEOTIDE SEQUENCE [LARGE SCALE GENOMIC DNA]</scope>
    <source>
        <strain evidence="15">UTEX 1602</strain>
    </source>
</reference>
<keyword evidence="8 11" id="KW-0275">Fatty acid biosynthesis</keyword>
<evidence type="ECO:0000256" key="6">
    <source>
        <dbReference type="ARBA" id="ARBA00022832"/>
    </source>
</evidence>
<dbReference type="PANTHER" id="PTHR37203">
    <property type="match status" value="1"/>
</dbReference>
<comment type="similarity">
    <text evidence="2">Belongs to the acyl carrier protein (ACP) family.</text>
</comment>
<dbReference type="InterPro" id="IPR003231">
    <property type="entry name" value="ACP"/>
</dbReference>
<keyword evidence="15" id="KW-1185">Reference proteome</keyword>
<gene>
    <name evidence="14" type="ORF">C2E21_9294</name>
</gene>
<evidence type="ECO:0000259" key="13">
    <source>
        <dbReference type="PROSITE" id="PS50075"/>
    </source>
</evidence>
<dbReference type="FunFam" id="1.10.1200.10:FF:000003">
    <property type="entry name" value="Acyl carrier protein"/>
    <property type="match status" value="1"/>
</dbReference>
<evidence type="ECO:0000256" key="5">
    <source>
        <dbReference type="ARBA" id="ARBA00022553"/>
    </source>
</evidence>
<dbReference type="InterPro" id="IPR009081">
    <property type="entry name" value="PP-bd_ACP"/>
</dbReference>
<dbReference type="HAMAP" id="MF_01217">
    <property type="entry name" value="Acyl_carrier"/>
    <property type="match status" value="1"/>
</dbReference>
<dbReference type="AlphaFoldDB" id="A0A2P6TBX9"/>
<evidence type="ECO:0000256" key="3">
    <source>
        <dbReference type="ARBA" id="ARBA00022450"/>
    </source>
</evidence>
<dbReference type="Proteomes" id="UP000239899">
    <property type="component" value="Unassembled WGS sequence"/>
</dbReference>
<dbReference type="InterPro" id="IPR036736">
    <property type="entry name" value="ACP-like_sf"/>
</dbReference>
<keyword evidence="5" id="KW-0597">Phosphoprotein</keyword>
<keyword evidence="7" id="KW-0443">Lipid metabolism</keyword>
<keyword evidence="3 11" id="KW-0596">Phosphopantetheine</keyword>
<protein>
    <recommendedName>
        <fullName evidence="11">Acyl carrier protein</fullName>
    </recommendedName>
</protein>
<feature type="region of interest" description="Disordered" evidence="12">
    <location>
        <begin position="129"/>
        <end position="148"/>
    </location>
</feature>
<evidence type="ECO:0000256" key="9">
    <source>
        <dbReference type="ARBA" id="ARBA00057783"/>
    </source>
</evidence>
<comment type="function">
    <text evidence="9">Carrier of the growing fatty acid chain in fatty acid biosynthesis. May be involved in the synthesis of short and medium chain fatty acids. Accessory and non-catalytic subunit of the mitochondrial membrane respiratory chain NADH dehydrogenase (Complex I), which functions in the transfer of electrons from NADH to the respiratory chain.</text>
</comment>
<evidence type="ECO:0000256" key="4">
    <source>
        <dbReference type="ARBA" id="ARBA00022516"/>
    </source>
</evidence>
<dbReference type="InterPro" id="IPR006162">
    <property type="entry name" value="Ppantetheine_attach_site"/>
</dbReference>
<feature type="compositionally biased region" description="Low complexity" evidence="12">
    <location>
        <begin position="282"/>
        <end position="299"/>
    </location>
</feature>
<evidence type="ECO:0000313" key="14">
    <source>
        <dbReference type="EMBL" id="PRW18389.1"/>
    </source>
</evidence>
<dbReference type="OrthoDB" id="448946at2759"/>
<dbReference type="Gene3D" id="1.10.1200.10">
    <property type="entry name" value="ACP-like"/>
    <property type="match status" value="1"/>
</dbReference>
<comment type="subunit">
    <text evidence="10">Complex I is composed of at least 49 different subunits.</text>
</comment>
<sequence>MALRQTLAALKQGVLATVRLPPSGAAQQAAAPISLRLWRGFGDAAGSFLDKGEVTDRVLNVVKGFEKVEEGKVSPAASFQKDLGLDSLDTVELVMALEEEFAIEIPDSEADKILSCADAISYIASNPMASRASGDGAPAAQPPVNGRRLRPLGDPELVEVLELAEDKELEELHNLLHGRNLFGPLLKTLVVESDEPAEALGGREALISAIDRRLRFLAADSRATLRGRWPAYREVLLMLRDKLGIRCPATLLTSELEAEVFLHLLERHADAVGAAAGPQSDAAAAVADQGDGSAAARQQQRQRDEPNVLQRLLAPLRLGREEVGPALAKLGSALALKGLTTSVLQQLGGRLVSSHLRYEAAMHLALSAGAKGMQGRAAMQAAKEGITAAASRYAAARSLLGIVGPLMWASTALDLLLVSIGTDWVRVAKAVFALAQIRLLRTGGWTEGGANSPGGL</sequence>
<comment type="caution">
    <text evidence="14">The sequence shown here is derived from an EMBL/GenBank/DDBJ whole genome shotgun (WGS) entry which is preliminary data.</text>
</comment>
<proteinExistence type="inferred from homology"/>
<dbReference type="GO" id="GO:0000036">
    <property type="term" value="F:acyl carrier activity"/>
    <property type="evidence" value="ECO:0007669"/>
    <property type="project" value="UniProtKB-ARBA"/>
</dbReference>
<evidence type="ECO:0000256" key="2">
    <source>
        <dbReference type="ARBA" id="ARBA00010930"/>
    </source>
</evidence>
<dbReference type="Pfam" id="PF00550">
    <property type="entry name" value="PP-binding"/>
    <property type="match status" value="1"/>
</dbReference>
<dbReference type="PROSITE" id="PS00012">
    <property type="entry name" value="PHOSPHOPANTETHEINE"/>
    <property type="match status" value="1"/>
</dbReference>
<feature type="domain" description="Carrier" evidence="13">
    <location>
        <begin position="52"/>
        <end position="127"/>
    </location>
</feature>
<dbReference type="PANTHER" id="PTHR37203:SF3">
    <property type="entry name" value="SLR0975 PROTEIN"/>
    <property type="match status" value="1"/>
</dbReference>
<dbReference type="EMBL" id="LHPG02000026">
    <property type="protein sequence ID" value="PRW18389.1"/>
    <property type="molecule type" value="Genomic_DNA"/>
</dbReference>
<comment type="pathway">
    <text evidence="1">Lipid metabolism; fatty acid biosynthesis.</text>
</comment>
<organism evidence="14 15">
    <name type="scientific">Chlorella sorokiniana</name>
    <name type="common">Freshwater green alga</name>
    <dbReference type="NCBI Taxonomy" id="3076"/>
    <lineage>
        <taxon>Eukaryota</taxon>
        <taxon>Viridiplantae</taxon>
        <taxon>Chlorophyta</taxon>
        <taxon>core chlorophytes</taxon>
        <taxon>Trebouxiophyceae</taxon>
        <taxon>Chlorellales</taxon>
        <taxon>Chlorellaceae</taxon>
        <taxon>Chlorella clade</taxon>
        <taxon>Chlorella</taxon>
    </lineage>
</organism>
<dbReference type="PROSITE" id="PS50075">
    <property type="entry name" value="CARRIER"/>
    <property type="match status" value="1"/>
</dbReference>
<evidence type="ECO:0000256" key="12">
    <source>
        <dbReference type="SAM" id="MobiDB-lite"/>
    </source>
</evidence>
<evidence type="ECO:0000256" key="10">
    <source>
        <dbReference type="ARBA" id="ARBA00063067"/>
    </source>
</evidence>
<evidence type="ECO:0000313" key="15">
    <source>
        <dbReference type="Proteomes" id="UP000239899"/>
    </source>
</evidence>
<evidence type="ECO:0000256" key="11">
    <source>
        <dbReference type="RuleBase" id="RU000722"/>
    </source>
</evidence>
<dbReference type="GO" id="GO:0005739">
    <property type="term" value="C:mitochondrion"/>
    <property type="evidence" value="ECO:0007669"/>
    <property type="project" value="UniProtKB-ARBA"/>
</dbReference>
<keyword evidence="6" id="KW-0276">Fatty acid metabolism</keyword>
<name>A0A2P6TBX9_CHLSO</name>
<keyword evidence="4 11" id="KW-0444">Lipid biosynthesis</keyword>
<evidence type="ECO:0000256" key="8">
    <source>
        <dbReference type="ARBA" id="ARBA00023160"/>
    </source>
</evidence>
<accession>A0A2P6TBX9</accession>
<dbReference type="NCBIfam" id="NF002148">
    <property type="entry name" value="PRK00982.1-2"/>
    <property type="match status" value="1"/>
</dbReference>
<evidence type="ECO:0000256" key="1">
    <source>
        <dbReference type="ARBA" id="ARBA00005194"/>
    </source>
</evidence>
<evidence type="ECO:0000256" key="7">
    <source>
        <dbReference type="ARBA" id="ARBA00023098"/>
    </source>
</evidence>